<evidence type="ECO:0000313" key="2">
    <source>
        <dbReference type="Proteomes" id="UP000712157"/>
    </source>
</evidence>
<organism evidence="1 2">
    <name type="scientific">Diplocloster agilis</name>
    <dbReference type="NCBI Taxonomy" id="2850323"/>
    <lineage>
        <taxon>Bacteria</taxon>
        <taxon>Bacillati</taxon>
        <taxon>Bacillota</taxon>
        <taxon>Clostridia</taxon>
        <taxon>Lachnospirales</taxon>
        <taxon>Lachnospiraceae</taxon>
        <taxon>Diplocloster</taxon>
    </lineage>
</organism>
<dbReference type="RefSeq" id="WP_238722442.1">
    <property type="nucleotide sequence ID" value="NZ_JAHQCW010000030.1"/>
</dbReference>
<dbReference type="AlphaFoldDB" id="A0A949NC15"/>
<name>A0A949NC15_9FIRM</name>
<evidence type="ECO:0000313" key="1">
    <source>
        <dbReference type="EMBL" id="MBU9738167.1"/>
    </source>
</evidence>
<dbReference type="Proteomes" id="UP000712157">
    <property type="component" value="Unassembled WGS sequence"/>
</dbReference>
<protein>
    <submittedName>
        <fullName evidence="1">Uncharacterized protein</fullName>
    </submittedName>
</protein>
<proteinExistence type="predicted"/>
<sequence>MAESYISELLPKEYIKRHELLCYYNDLIVDMLYKADKHHLSSVSIELKDENDLPKDEEEMLGWMFQHGYAKEGYRITKAHIFFSLLRDFILYMHESFNCSERGKVTVAFTISRKPMKDDLFYLCWLLADSEELIDCLLNKDISTYDVTKLSELKKRDILNKACRLVNKKEYEDVLYDLIYKRNCDYGLSSVWDQSIHLVTENKHYQTTKGNLNFVFATNDIWNDYWELYYEKLPYIMNIVIEVATQIFEEILKPHEVFITLNKTIRDMKFLLTYDDDLDVSVYQDLFQLIHIECNKCGKTYDLKDSVLEEFISEYLYTCPYCGAVERVGEYHYTEI</sequence>
<keyword evidence="2" id="KW-1185">Reference proteome</keyword>
<gene>
    <name evidence="1" type="ORF">KTH89_16615</name>
</gene>
<comment type="caution">
    <text evidence="1">The sequence shown here is derived from an EMBL/GenBank/DDBJ whole genome shotgun (WGS) entry which is preliminary data.</text>
</comment>
<accession>A0A949NC15</accession>
<dbReference type="EMBL" id="JAHQCW010000030">
    <property type="protein sequence ID" value="MBU9738167.1"/>
    <property type="molecule type" value="Genomic_DNA"/>
</dbReference>
<reference evidence="1" key="1">
    <citation type="submission" date="2021-06" db="EMBL/GenBank/DDBJ databases">
        <title>Description of novel taxa of the family Lachnospiraceae.</title>
        <authorList>
            <person name="Chaplin A.V."/>
            <person name="Sokolova S.R."/>
            <person name="Pikina A.P."/>
            <person name="Korzhanova M."/>
            <person name="Belova V."/>
            <person name="Korostin D."/>
            <person name="Efimov B.A."/>
        </authorList>
    </citation>
    <scope>NUCLEOTIDE SEQUENCE</scope>
    <source>
        <strain evidence="1">ASD5720</strain>
    </source>
</reference>